<evidence type="ECO:0000259" key="1">
    <source>
        <dbReference type="Pfam" id="PF01047"/>
    </source>
</evidence>
<organism evidence="2 3">
    <name type="scientific">Streptantibioticus ferralitis</name>
    <dbReference type="NCBI Taxonomy" id="236510"/>
    <lineage>
        <taxon>Bacteria</taxon>
        <taxon>Bacillati</taxon>
        <taxon>Actinomycetota</taxon>
        <taxon>Actinomycetes</taxon>
        <taxon>Kitasatosporales</taxon>
        <taxon>Streptomycetaceae</taxon>
        <taxon>Streptantibioticus</taxon>
    </lineage>
</organism>
<protein>
    <submittedName>
        <fullName evidence="2">MarR family transcriptional regulator</fullName>
    </submittedName>
</protein>
<dbReference type="SUPFAM" id="SSF46785">
    <property type="entry name" value="Winged helix' DNA-binding domain"/>
    <property type="match status" value="1"/>
</dbReference>
<reference evidence="2 3" key="1">
    <citation type="submission" date="2023-03" db="EMBL/GenBank/DDBJ databases">
        <title>Draft genome sequence of type strain Streptomyces ferralitis JCM 14344.</title>
        <authorList>
            <person name="Klaysubun C."/>
            <person name="Duangmal K."/>
        </authorList>
    </citation>
    <scope>NUCLEOTIDE SEQUENCE [LARGE SCALE GENOMIC DNA]</scope>
    <source>
        <strain evidence="2 3">JCM 14344</strain>
    </source>
</reference>
<evidence type="ECO:0000313" key="2">
    <source>
        <dbReference type="EMBL" id="MDF2261330.1"/>
    </source>
</evidence>
<accession>A0ABT5ZE68</accession>
<dbReference type="Gene3D" id="1.10.10.10">
    <property type="entry name" value="Winged helix-like DNA-binding domain superfamily/Winged helix DNA-binding domain"/>
    <property type="match status" value="1"/>
</dbReference>
<dbReference type="InterPro" id="IPR000835">
    <property type="entry name" value="HTH_MarR-typ"/>
</dbReference>
<gene>
    <name evidence="2" type="ORF">P2L57_38095</name>
</gene>
<dbReference type="RefSeq" id="WP_275822863.1">
    <property type="nucleotide sequence ID" value="NZ_BAAANM010000046.1"/>
</dbReference>
<dbReference type="Proteomes" id="UP001220022">
    <property type="component" value="Unassembled WGS sequence"/>
</dbReference>
<keyword evidence="3" id="KW-1185">Reference proteome</keyword>
<dbReference type="InterPro" id="IPR036390">
    <property type="entry name" value="WH_DNA-bd_sf"/>
</dbReference>
<dbReference type="EMBL" id="JARHTQ010000054">
    <property type="protein sequence ID" value="MDF2261330.1"/>
    <property type="molecule type" value="Genomic_DNA"/>
</dbReference>
<feature type="domain" description="HTH marR-type" evidence="1">
    <location>
        <begin position="22"/>
        <end position="67"/>
    </location>
</feature>
<name>A0ABT5ZE68_9ACTN</name>
<comment type="caution">
    <text evidence="2">The sequence shown here is derived from an EMBL/GenBank/DDBJ whole genome shotgun (WGS) entry which is preliminary data.</text>
</comment>
<evidence type="ECO:0000313" key="3">
    <source>
        <dbReference type="Proteomes" id="UP001220022"/>
    </source>
</evidence>
<proteinExistence type="predicted"/>
<dbReference type="InterPro" id="IPR036388">
    <property type="entry name" value="WH-like_DNA-bd_sf"/>
</dbReference>
<sequence>MAASRLFVAISARALADIDPSLTLPQLRTLVVLESQGPVKLAALASVLGVNPSTAMRMIDKLEAIGFAVHHLFDEERLQRVDGVLPGQVQAAAGEQERTQRWAARALSGRTQAAHAPDVTVLWVAAAAGNQNCAPPRVTWHHRGASPVADLVCAACSSYRWMISSTESPFVSGRNV</sequence>
<dbReference type="Pfam" id="PF01047">
    <property type="entry name" value="MarR"/>
    <property type="match status" value="1"/>
</dbReference>